<dbReference type="GO" id="GO:0003676">
    <property type="term" value="F:nucleic acid binding"/>
    <property type="evidence" value="ECO:0007669"/>
    <property type="project" value="InterPro"/>
</dbReference>
<dbReference type="Proteomes" id="UP000054279">
    <property type="component" value="Unassembled WGS sequence"/>
</dbReference>
<name>A0A0C9U3G0_SPHS4</name>
<dbReference type="AlphaFoldDB" id="A0A0C9U3G0"/>
<sequence length="71" mass="8073">KDKGTPLQEKEVESTVKFGGGRIMVWGCMGWNGYVTILEEFMVESIKKLETPEENVIFQQDNDPKHTSKLA</sequence>
<gene>
    <name evidence="1" type="ORF">M422DRAFT_195669</name>
</gene>
<reference evidence="1 2" key="1">
    <citation type="submission" date="2014-06" db="EMBL/GenBank/DDBJ databases">
        <title>Evolutionary Origins and Diversification of the Mycorrhizal Mutualists.</title>
        <authorList>
            <consortium name="DOE Joint Genome Institute"/>
            <consortium name="Mycorrhizal Genomics Consortium"/>
            <person name="Kohler A."/>
            <person name="Kuo A."/>
            <person name="Nagy L.G."/>
            <person name="Floudas D."/>
            <person name="Copeland A."/>
            <person name="Barry K.W."/>
            <person name="Cichocki N."/>
            <person name="Veneault-Fourrey C."/>
            <person name="LaButti K."/>
            <person name="Lindquist E.A."/>
            <person name="Lipzen A."/>
            <person name="Lundell T."/>
            <person name="Morin E."/>
            <person name="Murat C."/>
            <person name="Riley R."/>
            <person name="Ohm R."/>
            <person name="Sun H."/>
            <person name="Tunlid A."/>
            <person name="Henrissat B."/>
            <person name="Grigoriev I.V."/>
            <person name="Hibbett D.S."/>
            <person name="Martin F."/>
        </authorList>
    </citation>
    <scope>NUCLEOTIDE SEQUENCE [LARGE SCALE GENOMIC DNA]</scope>
    <source>
        <strain evidence="1 2">SS14</strain>
    </source>
</reference>
<evidence type="ECO:0008006" key="3">
    <source>
        <dbReference type="Google" id="ProtNLM"/>
    </source>
</evidence>
<feature type="non-terminal residue" evidence="1">
    <location>
        <position position="1"/>
    </location>
</feature>
<organism evidence="1 2">
    <name type="scientific">Sphaerobolus stellatus (strain SS14)</name>
    <dbReference type="NCBI Taxonomy" id="990650"/>
    <lineage>
        <taxon>Eukaryota</taxon>
        <taxon>Fungi</taxon>
        <taxon>Dikarya</taxon>
        <taxon>Basidiomycota</taxon>
        <taxon>Agaricomycotina</taxon>
        <taxon>Agaricomycetes</taxon>
        <taxon>Phallomycetidae</taxon>
        <taxon>Geastrales</taxon>
        <taxon>Sphaerobolaceae</taxon>
        <taxon>Sphaerobolus</taxon>
    </lineage>
</organism>
<dbReference type="InterPro" id="IPR036397">
    <property type="entry name" value="RNaseH_sf"/>
</dbReference>
<accession>A0A0C9U3G0</accession>
<evidence type="ECO:0000313" key="1">
    <source>
        <dbReference type="EMBL" id="KIJ23642.1"/>
    </source>
</evidence>
<dbReference type="EMBL" id="KN837618">
    <property type="protein sequence ID" value="KIJ23642.1"/>
    <property type="molecule type" value="Genomic_DNA"/>
</dbReference>
<dbReference type="HOGENOM" id="CLU_033666_15_1_1"/>
<proteinExistence type="predicted"/>
<dbReference type="Gene3D" id="3.30.420.10">
    <property type="entry name" value="Ribonuclease H-like superfamily/Ribonuclease H"/>
    <property type="match status" value="1"/>
</dbReference>
<protein>
    <recommendedName>
        <fullName evidence="3">Tc1-like transposase DDE domain-containing protein</fullName>
    </recommendedName>
</protein>
<dbReference type="OrthoDB" id="2627190at2759"/>
<keyword evidence="2" id="KW-1185">Reference proteome</keyword>
<evidence type="ECO:0000313" key="2">
    <source>
        <dbReference type="Proteomes" id="UP000054279"/>
    </source>
</evidence>